<keyword evidence="4" id="KW-0472">Membrane</keyword>
<evidence type="ECO:0000313" key="5">
    <source>
        <dbReference type="EMBL" id="MEC4719731.1"/>
    </source>
</evidence>
<dbReference type="RefSeq" id="WP_326506447.1">
    <property type="nucleotide sequence ID" value="NZ_JAWIIV010000008.1"/>
</dbReference>
<evidence type="ECO:0000256" key="1">
    <source>
        <dbReference type="ARBA" id="ARBA00009324"/>
    </source>
</evidence>
<keyword evidence="3" id="KW-0560">Oxidoreductase</keyword>
<comment type="similarity">
    <text evidence="1">Belongs to the sterol desaturase family.</text>
</comment>
<dbReference type="PANTHER" id="PTHR31899">
    <property type="entry name" value="BETA-CAROTENE 3-HYDROXYLASE 1, CHLOROPLASTIC"/>
    <property type="match status" value="1"/>
</dbReference>
<keyword evidence="4" id="KW-1133">Transmembrane helix</keyword>
<keyword evidence="4" id="KW-0812">Transmembrane</keyword>
<evidence type="ECO:0000256" key="2">
    <source>
        <dbReference type="ARBA" id="ARBA00022746"/>
    </source>
</evidence>
<organism evidence="5 6">
    <name type="scientific">Noviherbaspirillum album</name>
    <dbReference type="NCBI Taxonomy" id="3080276"/>
    <lineage>
        <taxon>Bacteria</taxon>
        <taxon>Pseudomonadati</taxon>
        <taxon>Pseudomonadota</taxon>
        <taxon>Betaproteobacteria</taxon>
        <taxon>Burkholderiales</taxon>
        <taxon>Oxalobacteraceae</taxon>
        <taxon>Noviherbaspirillum</taxon>
    </lineage>
</organism>
<evidence type="ECO:0000256" key="3">
    <source>
        <dbReference type="ARBA" id="ARBA00023002"/>
    </source>
</evidence>
<dbReference type="Proteomes" id="UP001352263">
    <property type="component" value="Unassembled WGS sequence"/>
</dbReference>
<sequence length="159" mass="18439">MTFLILSRLLIVVVTLLVMEVAVTLFHRHVMHGFGWGWHASHHHGGRALAWEKNDLYAVVFAAATILLFALGDKHAPLWWVAFGITLYGLLYGILHDVLIHRRLPLKWKPRNVYLQRLIKAHYLHHAVKTRENGVSFGFLYAPPLDDIREELRRNGPRR</sequence>
<name>A0ABU6J7W8_9BURK</name>
<reference evidence="5 6" key="1">
    <citation type="submission" date="2023-10" db="EMBL/GenBank/DDBJ databases">
        <title>Noviherbaspirillum sp. CPCC 100848 genome assembly.</title>
        <authorList>
            <person name="Li X.Y."/>
            <person name="Fang X.M."/>
        </authorList>
    </citation>
    <scope>NUCLEOTIDE SEQUENCE [LARGE SCALE GENOMIC DNA]</scope>
    <source>
        <strain evidence="5 6">CPCC 100848</strain>
    </source>
</reference>
<comment type="caution">
    <text evidence="5">The sequence shown here is derived from an EMBL/GenBank/DDBJ whole genome shotgun (WGS) entry which is preliminary data.</text>
</comment>
<protein>
    <submittedName>
        <fullName evidence="5">Sterol desaturase family protein</fullName>
    </submittedName>
</protein>
<proteinExistence type="inferred from homology"/>
<dbReference type="EMBL" id="JAWIIV010000008">
    <property type="protein sequence ID" value="MEC4719731.1"/>
    <property type="molecule type" value="Genomic_DNA"/>
</dbReference>
<dbReference type="InterPro" id="IPR045019">
    <property type="entry name" value="BETA-OHASE-like"/>
</dbReference>
<feature type="transmembrane region" description="Helical" evidence="4">
    <location>
        <begin position="56"/>
        <end position="72"/>
    </location>
</feature>
<accession>A0ABU6J7W8</accession>
<keyword evidence="6" id="KW-1185">Reference proteome</keyword>
<dbReference type="PANTHER" id="PTHR31899:SF9">
    <property type="entry name" value="BETA-CAROTENE 3-HYDROXYLASE 1, CHLOROPLASTIC"/>
    <property type="match status" value="1"/>
</dbReference>
<keyword evidence="2" id="KW-0125">Carotenoid biosynthesis</keyword>
<evidence type="ECO:0000256" key="4">
    <source>
        <dbReference type="SAM" id="Phobius"/>
    </source>
</evidence>
<feature type="transmembrane region" description="Helical" evidence="4">
    <location>
        <begin position="78"/>
        <end position="100"/>
    </location>
</feature>
<gene>
    <name evidence="5" type="ORF">RY831_11275</name>
</gene>
<evidence type="ECO:0000313" key="6">
    <source>
        <dbReference type="Proteomes" id="UP001352263"/>
    </source>
</evidence>
<feature type="transmembrane region" description="Helical" evidence="4">
    <location>
        <begin position="6"/>
        <end position="26"/>
    </location>
</feature>